<feature type="domain" description="F-box" evidence="1">
    <location>
        <begin position="1"/>
        <end position="49"/>
    </location>
</feature>
<dbReference type="InterPro" id="IPR001810">
    <property type="entry name" value="F-box_dom"/>
</dbReference>
<accession>A0A6V7VXZ1</accession>
<evidence type="ECO:0000259" key="1">
    <source>
        <dbReference type="PROSITE" id="PS50181"/>
    </source>
</evidence>
<comment type="caution">
    <text evidence="2">The sequence shown here is derived from an EMBL/GenBank/DDBJ whole genome shotgun (WGS) entry which is preliminary data.</text>
</comment>
<dbReference type="EMBL" id="CAJEWN010000353">
    <property type="protein sequence ID" value="CAD2179805.1"/>
    <property type="molecule type" value="Genomic_DNA"/>
</dbReference>
<proteinExistence type="predicted"/>
<organism evidence="2 3">
    <name type="scientific">Meloidogyne enterolobii</name>
    <name type="common">Root-knot nematode worm</name>
    <name type="synonym">Meloidogyne mayaguensis</name>
    <dbReference type="NCBI Taxonomy" id="390850"/>
    <lineage>
        <taxon>Eukaryota</taxon>
        <taxon>Metazoa</taxon>
        <taxon>Ecdysozoa</taxon>
        <taxon>Nematoda</taxon>
        <taxon>Chromadorea</taxon>
        <taxon>Rhabditida</taxon>
        <taxon>Tylenchina</taxon>
        <taxon>Tylenchomorpha</taxon>
        <taxon>Tylenchoidea</taxon>
        <taxon>Meloidogynidae</taxon>
        <taxon>Meloidogyninae</taxon>
        <taxon>Meloidogyne</taxon>
    </lineage>
</organism>
<dbReference type="Proteomes" id="UP000580250">
    <property type="component" value="Unassembled WGS sequence"/>
</dbReference>
<name>A0A6V7VXZ1_MELEN</name>
<dbReference type="PROSITE" id="PS50181">
    <property type="entry name" value="FBOX"/>
    <property type="match status" value="1"/>
</dbReference>
<reference evidence="2 3" key="1">
    <citation type="submission" date="2020-08" db="EMBL/GenBank/DDBJ databases">
        <authorList>
            <person name="Koutsovoulos G."/>
            <person name="Danchin GJ E."/>
        </authorList>
    </citation>
    <scope>NUCLEOTIDE SEQUENCE [LARGE SCALE GENOMIC DNA]</scope>
</reference>
<sequence>MNLPLETTLDVLKFLNFNQITSLKLTNSIFLCLIDEFEKVLPQMVFKQLSLISVSNDELMEYKCIEPKYLSLEITDQQRKNWIEIIEKSIPAFCCSEISSNEENVIIELKYSEEKTYYIAIKNLSETIEELNIIHYYWDQLFRCIFEFSEIISIVFNPKMITLLFNEKRYFYFKFISIDLLPLHNNILDLCRFATETLMVTKDLSFYFSSYYNFGNEMNILFNILINEGKRFTSINYIQIKSPLIERIIQV</sequence>
<evidence type="ECO:0000313" key="3">
    <source>
        <dbReference type="Proteomes" id="UP000580250"/>
    </source>
</evidence>
<dbReference type="AlphaFoldDB" id="A0A6V7VXZ1"/>
<evidence type="ECO:0000313" key="2">
    <source>
        <dbReference type="EMBL" id="CAD2179805.1"/>
    </source>
</evidence>
<gene>
    <name evidence="2" type="ORF">MENT_LOCUS31836</name>
</gene>
<protein>
    <recommendedName>
        <fullName evidence="1">F-box domain-containing protein</fullName>
    </recommendedName>
</protein>